<evidence type="ECO:0000313" key="8">
    <source>
        <dbReference type="EMBL" id="CAF9908512.1"/>
    </source>
</evidence>
<sequence>MSYPYLANNVAYTLPQVPAKSHLKGSVSLEIPPITPVATKDDCFSVTLSQNRKIALAVLLVFANFVPMISFGAGMGGGLSISASLGVSEPSQASWIAASYPLTAGAFILMSGRLGAVFGHARILLLGATWWIVWTLINGFCTDFTVFNVARGLSGIGGAMVVPNAVAIIGTTFPPGTMRNRCLGLFGAGAPVGGWFGALMAGFLAERLPFKWLFVFMALLGTLVFGSLAIVMPHETPVSEGESMDWTGSVLGISGIIIFNFVWNQAPKAGWSSPYEIALLVVSIILILGFGLWESRLAARPIMPITIFCAPSFTPTIIVVLFSFMSYGTFIWYMIAWQQKVRHWSVVSTALGLTPLAIFSAAGAFIAAWLVPRLAVQWILVIGALAVLVAEVLVATMPEQQLYWIQMLPATVIQSFCPDFIYTAAQIVACNSVGRKEQGIAGSLIGTLQLYATSIGLGFAGIVETHAVTHATPQDAAKGFRAALYFGMGLAVVALAVSVLFVKMPKQSQEGWQAEDTTVNASAEEQKQISPA</sequence>
<name>A0A8H3HZ43_9LECA</name>
<dbReference type="OrthoDB" id="440755at2759"/>
<feature type="domain" description="Major facilitator superfamily (MFS) profile" evidence="7">
    <location>
        <begin position="56"/>
        <end position="506"/>
    </location>
</feature>
<comment type="subcellular location">
    <subcellularLocation>
        <location evidence="1">Membrane</location>
        <topology evidence="1">Multi-pass membrane protein</topology>
    </subcellularLocation>
</comment>
<comment type="caution">
    <text evidence="8">The sequence shown here is derived from an EMBL/GenBank/DDBJ whole genome shotgun (WGS) entry which is preliminary data.</text>
</comment>
<evidence type="ECO:0000256" key="4">
    <source>
        <dbReference type="ARBA" id="ARBA00023136"/>
    </source>
</evidence>
<feature type="transmembrane region" description="Helical" evidence="6">
    <location>
        <begin position="440"/>
        <end position="462"/>
    </location>
</feature>
<keyword evidence="4 6" id="KW-0472">Membrane</keyword>
<keyword evidence="3 6" id="KW-1133">Transmembrane helix</keyword>
<feature type="transmembrane region" description="Helical" evidence="6">
    <location>
        <begin position="378"/>
        <end position="397"/>
    </location>
</feature>
<dbReference type="GO" id="GO:0016020">
    <property type="term" value="C:membrane"/>
    <property type="evidence" value="ECO:0007669"/>
    <property type="project" value="UniProtKB-SubCell"/>
</dbReference>
<dbReference type="EMBL" id="CAJPDS010000006">
    <property type="protein sequence ID" value="CAF9908512.1"/>
    <property type="molecule type" value="Genomic_DNA"/>
</dbReference>
<feature type="transmembrane region" description="Helical" evidence="6">
    <location>
        <begin position="54"/>
        <end position="73"/>
    </location>
</feature>
<dbReference type="Gene3D" id="1.20.1250.20">
    <property type="entry name" value="MFS general substrate transporter like domains"/>
    <property type="match status" value="1"/>
</dbReference>
<feature type="transmembrane region" description="Helical" evidence="6">
    <location>
        <begin position="153"/>
        <end position="173"/>
    </location>
</feature>
<evidence type="ECO:0000313" key="9">
    <source>
        <dbReference type="Proteomes" id="UP000664521"/>
    </source>
</evidence>
<evidence type="ECO:0000256" key="6">
    <source>
        <dbReference type="SAM" id="Phobius"/>
    </source>
</evidence>
<dbReference type="InterPro" id="IPR011701">
    <property type="entry name" value="MFS"/>
</dbReference>
<feature type="transmembrane region" description="Helical" evidence="6">
    <location>
        <begin position="210"/>
        <end position="232"/>
    </location>
</feature>
<feature type="transmembrane region" description="Helical" evidence="6">
    <location>
        <begin position="123"/>
        <end position="147"/>
    </location>
</feature>
<keyword evidence="2 6" id="KW-0812">Transmembrane</keyword>
<proteinExistence type="predicted"/>
<feature type="transmembrane region" description="Helical" evidence="6">
    <location>
        <begin position="482"/>
        <end position="502"/>
    </location>
</feature>
<evidence type="ECO:0000259" key="7">
    <source>
        <dbReference type="PROSITE" id="PS50850"/>
    </source>
</evidence>
<dbReference type="InterPro" id="IPR036259">
    <property type="entry name" value="MFS_trans_sf"/>
</dbReference>
<dbReference type="Gene3D" id="1.20.1720.10">
    <property type="entry name" value="Multidrug resistance protein D"/>
    <property type="match status" value="1"/>
</dbReference>
<evidence type="ECO:0000256" key="2">
    <source>
        <dbReference type="ARBA" id="ARBA00022692"/>
    </source>
</evidence>
<evidence type="ECO:0000256" key="1">
    <source>
        <dbReference type="ARBA" id="ARBA00004141"/>
    </source>
</evidence>
<feature type="transmembrane region" description="Helical" evidence="6">
    <location>
        <begin position="347"/>
        <end position="371"/>
    </location>
</feature>
<evidence type="ECO:0000256" key="3">
    <source>
        <dbReference type="ARBA" id="ARBA00022989"/>
    </source>
</evidence>
<dbReference type="GO" id="GO:0022857">
    <property type="term" value="F:transmembrane transporter activity"/>
    <property type="evidence" value="ECO:0007669"/>
    <property type="project" value="InterPro"/>
</dbReference>
<feature type="transmembrane region" description="Helical" evidence="6">
    <location>
        <begin position="275"/>
        <end position="293"/>
    </location>
</feature>
<feature type="transmembrane region" description="Helical" evidence="6">
    <location>
        <begin position="244"/>
        <end position="263"/>
    </location>
</feature>
<dbReference type="Proteomes" id="UP000664521">
    <property type="component" value="Unassembled WGS sequence"/>
</dbReference>
<gene>
    <name evidence="8" type="ORF">HETSPECPRED_008099</name>
</gene>
<feature type="transmembrane region" description="Helical" evidence="6">
    <location>
        <begin position="185"/>
        <end position="204"/>
    </location>
</feature>
<dbReference type="InterPro" id="IPR020846">
    <property type="entry name" value="MFS_dom"/>
</dbReference>
<dbReference type="SUPFAM" id="SSF103473">
    <property type="entry name" value="MFS general substrate transporter"/>
    <property type="match status" value="1"/>
</dbReference>
<dbReference type="PANTHER" id="PTHR42718:SF41">
    <property type="entry name" value="MFS TRANSPORTER OF UNKOWN SPECIFICITY (AFU_ORTHOLOGUE AFUA_5G09940)-RELATED"/>
    <property type="match status" value="1"/>
</dbReference>
<keyword evidence="9" id="KW-1185">Reference proteome</keyword>
<evidence type="ECO:0000256" key="5">
    <source>
        <dbReference type="SAM" id="MobiDB-lite"/>
    </source>
</evidence>
<organism evidence="8 9">
    <name type="scientific">Heterodermia speciosa</name>
    <dbReference type="NCBI Taxonomy" id="116794"/>
    <lineage>
        <taxon>Eukaryota</taxon>
        <taxon>Fungi</taxon>
        <taxon>Dikarya</taxon>
        <taxon>Ascomycota</taxon>
        <taxon>Pezizomycotina</taxon>
        <taxon>Lecanoromycetes</taxon>
        <taxon>OSLEUM clade</taxon>
        <taxon>Lecanoromycetidae</taxon>
        <taxon>Caliciales</taxon>
        <taxon>Physciaceae</taxon>
        <taxon>Heterodermia</taxon>
    </lineage>
</organism>
<feature type="transmembrane region" description="Helical" evidence="6">
    <location>
        <begin position="305"/>
        <end position="335"/>
    </location>
</feature>
<reference evidence="8" key="1">
    <citation type="submission" date="2021-03" db="EMBL/GenBank/DDBJ databases">
        <authorList>
            <person name="Tagirdzhanova G."/>
        </authorList>
    </citation>
    <scope>NUCLEOTIDE SEQUENCE</scope>
</reference>
<accession>A0A8H3HZ43</accession>
<feature type="region of interest" description="Disordered" evidence="5">
    <location>
        <begin position="510"/>
        <end position="532"/>
    </location>
</feature>
<dbReference type="Pfam" id="PF07690">
    <property type="entry name" value="MFS_1"/>
    <property type="match status" value="1"/>
</dbReference>
<dbReference type="PANTHER" id="PTHR42718">
    <property type="entry name" value="MAJOR FACILITATOR SUPERFAMILY MULTIDRUG TRANSPORTER MFSC"/>
    <property type="match status" value="1"/>
</dbReference>
<dbReference type="AlphaFoldDB" id="A0A8H3HZ43"/>
<protein>
    <recommendedName>
        <fullName evidence="7">Major facilitator superfamily (MFS) profile domain-containing protein</fullName>
    </recommendedName>
</protein>
<dbReference type="PROSITE" id="PS50850">
    <property type="entry name" value="MFS"/>
    <property type="match status" value="1"/>
</dbReference>